<reference evidence="1" key="2">
    <citation type="journal article" date="2015" name="Fish Shellfish Immunol.">
        <title>Early steps in the European eel (Anguilla anguilla)-Vibrio vulnificus interaction in the gills: Role of the RtxA13 toxin.</title>
        <authorList>
            <person name="Callol A."/>
            <person name="Pajuelo D."/>
            <person name="Ebbesson L."/>
            <person name="Teles M."/>
            <person name="MacKenzie S."/>
            <person name="Amaro C."/>
        </authorList>
    </citation>
    <scope>NUCLEOTIDE SEQUENCE</scope>
</reference>
<proteinExistence type="predicted"/>
<accession>A0A0E9TJQ6</accession>
<dbReference type="AlphaFoldDB" id="A0A0E9TJQ6"/>
<organism evidence="1">
    <name type="scientific">Anguilla anguilla</name>
    <name type="common">European freshwater eel</name>
    <name type="synonym">Muraena anguilla</name>
    <dbReference type="NCBI Taxonomy" id="7936"/>
    <lineage>
        <taxon>Eukaryota</taxon>
        <taxon>Metazoa</taxon>
        <taxon>Chordata</taxon>
        <taxon>Craniata</taxon>
        <taxon>Vertebrata</taxon>
        <taxon>Euteleostomi</taxon>
        <taxon>Actinopterygii</taxon>
        <taxon>Neopterygii</taxon>
        <taxon>Teleostei</taxon>
        <taxon>Anguilliformes</taxon>
        <taxon>Anguillidae</taxon>
        <taxon>Anguilla</taxon>
    </lineage>
</organism>
<protein>
    <submittedName>
        <fullName evidence="1">Uncharacterized protein</fullName>
    </submittedName>
</protein>
<sequence>MEKTFFHLFIFSIPSKKTPPCTFTLTRLQGLNVFS</sequence>
<name>A0A0E9TJQ6_ANGAN</name>
<evidence type="ECO:0000313" key="1">
    <source>
        <dbReference type="EMBL" id="JAH52963.1"/>
    </source>
</evidence>
<reference evidence="1" key="1">
    <citation type="submission" date="2014-11" db="EMBL/GenBank/DDBJ databases">
        <authorList>
            <person name="Amaro Gonzalez C."/>
        </authorList>
    </citation>
    <scope>NUCLEOTIDE SEQUENCE</scope>
</reference>
<dbReference type="EMBL" id="GBXM01055614">
    <property type="protein sequence ID" value="JAH52963.1"/>
    <property type="molecule type" value="Transcribed_RNA"/>
</dbReference>